<dbReference type="InterPro" id="IPR007221">
    <property type="entry name" value="MreC"/>
</dbReference>
<evidence type="ECO:0000256" key="4">
    <source>
        <dbReference type="ARBA" id="ARBA00032089"/>
    </source>
</evidence>
<dbReference type="NCBIfam" id="TIGR00219">
    <property type="entry name" value="mreC"/>
    <property type="match status" value="1"/>
</dbReference>
<keyword evidence="10" id="KW-1185">Reference proteome</keyword>
<keyword evidence="3 5" id="KW-0133">Cell shape</keyword>
<evidence type="ECO:0000313" key="9">
    <source>
        <dbReference type="EMBL" id="GIQ64589.1"/>
    </source>
</evidence>
<protein>
    <recommendedName>
        <fullName evidence="2 5">Cell shape-determining protein MreC</fullName>
    </recommendedName>
    <alternativeName>
        <fullName evidence="4 5">Cell shape protein MreC</fullName>
    </alternativeName>
</protein>
<gene>
    <name evidence="9" type="ORF">PACILC2_31570</name>
</gene>
<evidence type="ECO:0000256" key="2">
    <source>
        <dbReference type="ARBA" id="ARBA00013855"/>
    </source>
</evidence>
<dbReference type="EMBL" id="BOVJ01000101">
    <property type="protein sequence ID" value="GIQ64589.1"/>
    <property type="molecule type" value="Genomic_DNA"/>
</dbReference>
<feature type="transmembrane region" description="Helical" evidence="7">
    <location>
        <begin position="12"/>
        <end position="32"/>
    </location>
</feature>
<evidence type="ECO:0000256" key="6">
    <source>
        <dbReference type="SAM" id="Coils"/>
    </source>
</evidence>
<feature type="domain" description="Rod shape-determining protein MreC beta-barrel core" evidence="8">
    <location>
        <begin position="129"/>
        <end position="285"/>
    </location>
</feature>
<keyword evidence="7" id="KW-1133">Transmembrane helix</keyword>
<keyword evidence="7" id="KW-0472">Membrane</keyword>
<dbReference type="Pfam" id="PF04085">
    <property type="entry name" value="MreC"/>
    <property type="match status" value="1"/>
</dbReference>
<keyword evidence="6" id="KW-0175">Coiled coil</keyword>
<evidence type="ECO:0000256" key="5">
    <source>
        <dbReference type="PIRNR" id="PIRNR038471"/>
    </source>
</evidence>
<name>A0ABQ4N8N3_9BACL</name>
<comment type="function">
    <text evidence="5">Involved in formation and maintenance of cell shape.</text>
</comment>
<proteinExistence type="inferred from homology"/>
<comment type="similarity">
    <text evidence="1 5">Belongs to the MreC family.</text>
</comment>
<dbReference type="PANTHER" id="PTHR34138:SF1">
    <property type="entry name" value="CELL SHAPE-DETERMINING PROTEIN MREC"/>
    <property type="match status" value="1"/>
</dbReference>
<dbReference type="Proteomes" id="UP000680304">
    <property type="component" value="Unassembled WGS sequence"/>
</dbReference>
<comment type="caution">
    <text evidence="9">The sequence shown here is derived from an EMBL/GenBank/DDBJ whole genome shotgun (WGS) entry which is preliminary data.</text>
</comment>
<dbReference type="PANTHER" id="PTHR34138">
    <property type="entry name" value="CELL SHAPE-DETERMINING PROTEIN MREC"/>
    <property type="match status" value="1"/>
</dbReference>
<sequence length="294" mass="33036">MIEVSKHIRNKRLFVLMLGLILFIAVIGFSIADRKNLSWPENFIKDTVGFVQQWFYKPAGYMAGLFEDIRTLRTLREENEQLRQLAAAYARDKAEYNFVRNENERLKKELGFTERQQSLYKYKYMIAQVVAVSPDPYNRTIRINLGSKDGVRTNMAVTSVEGLVGIVSKVSPFHAEVMPLTELDDSSLTSKSIAATIRGREDKSFGIVSSYDDETGMLHMNKIPENDEMTVGDTVITSGFGNVYPRGLTIGTVETVQVGDMGLTKVASVRPAVDFDHLSEVFVVEVPGQEETSE</sequence>
<dbReference type="PIRSF" id="PIRSF038471">
    <property type="entry name" value="MreC"/>
    <property type="match status" value="1"/>
</dbReference>
<keyword evidence="7" id="KW-0812">Transmembrane</keyword>
<evidence type="ECO:0000256" key="3">
    <source>
        <dbReference type="ARBA" id="ARBA00022960"/>
    </source>
</evidence>
<dbReference type="Gene3D" id="2.40.10.350">
    <property type="entry name" value="Rod shape-determining protein MreC, domain 2"/>
    <property type="match status" value="1"/>
</dbReference>
<dbReference type="InterPro" id="IPR042175">
    <property type="entry name" value="Cell/Rod_MreC_2"/>
</dbReference>
<organism evidence="9 10">
    <name type="scientific">Paenibacillus cisolokensis</name>
    <dbReference type="NCBI Taxonomy" id="1658519"/>
    <lineage>
        <taxon>Bacteria</taxon>
        <taxon>Bacillati</taxon>
        <taxon>Bacillota</taxon>
        <taxon>Bacilli</taxon>
        <taxon>Bacillales</taxon>
        <taxon>Paenibacillaceae</taxon>
        <taxon>Paenibacillus</taxon>
    </lineage>
</organism>
<evidence type="ECO:0000256" key="1">
    <source>
        <dbReference type="ARBA" id="ARBA00009369"/>
    </source>
</evidence>
<dbReference type="Gene3D" id="2.40.10.340">
    <property type="entry name" value="Rod shape-determining protein MreC, domain 1"/>
    <property type="match status" value="1"/>
</dbReference>
<accession>A0ABQ4N8N3</accession>
<dbReference type="InterPro" id="IPR055342">
    <property type="entry name" value="MreC_beta-barrel_core"/>
</dbReference>
<evidence type="ECO:0000256" key="7">
    <source>
        <dbReference type="SAM" id="Phobius"/>
    </source>
</evidence>
<reference evidence="9 10" key="1">
    <citation type="submission" date="2021-04" db="EMBL/GenBank/DDBJ databases">
        <title>Draft genome sequence of Paenibacillus cisolokensis, LC2-13A.</title>
        <authorList>
            <person name="Uke A."/>
            <person name="Chhe C."/>
            <person name="Baramee S."/>
            <person name="Kosugi A."/>
        </authorList>
    </citation>
    <scope>NUCLEOTIDE SEQUENCE [LARGE SCALE GENOMIC DNA]</scope>
    <source>
        <strain evidence="9 10">LC2-13A</strain>
    </source>
</reference>
<evidence type="ECO:0000313" key="10">
    <source>
        <dbReference type="Proteomes" id="UP000680304"/>
    </source>
</evidence>
<dbReference type="InterPro" id="IPR042177">
    <property type="entry name" value="Cell/Rod_1"/>
</dbReference>
<evidence type="ECO:0000259" key="8">
    <source>
        <dbReference type="Pfam" id="PF04085"/>
    </source>
</evidence>
<feature type="coiled-coil region" evidence="6">
    <location>
        <begin position="72"/>
        <end position="116"/>
    </location>
</feature>